<gene>
    <name evidence="2" type="ORF">O3P69_002010</name>
</gene>
<dbReference type="AlphaFoldDB" id="A0AAW0V4G5"/>
<comment type="caution">
    <text evidence="2">The sequence shown here is derived from an EMBL/GenBank/DDBJ whole genome shotgun (WGS) entry which is preliminary data.</text>
</comment>
<evidence type="ECO:0000256" key="1">
    <source>
        <dbReference type="SAM" id="MobiDB-lite"/>
    </source>
</evidence>
<organism evidence="2 3">
    <name type="scientific">Scylla paramamosain</name>
    <name type="common">Mud crab</name>
    <dbReference type="NCBI Taxonomy" id="85552"/>
    <lineage>
        <taxon>Eukaryota</taxon>
        <taxon>Metazoa</taxon>
        <taxon>Ecdysozoa</taxon>
        <taxon>Arthropoda</taxon>
        <taxon>Crustacea</taxon>
        <taxon>Multicrustacea</taxon>
        <taxon>Malacostraca</taxon>
        <taxon>Eumalacostraca</taxon>
        <taxon>Eucarida</taxon>
        <taxon>Decapoda</taxon>
        <taxon>Pleocyemata</taxon>
        <taxon>Brachyura</taxon>
        <taxon>Eubrachyura</taxon>
        <taxon>Portunoidea</taxon>
        <taxon>Portunidae</taxon>
        <taxon>Portuninae</taxon>
        <taxon>Scylla</taxon>
    </lineage>
</organism>
<evidence type="ECO:0000313" key="2">
    <source>
        <dbReference type="EMBL" id="KAK8407086.1"/>
    </source>
</evidence>
<name>A0AAW0V4G5_SCYPA</name>
<protein>
    <recommendedName>
        <fullName evidence="4">Cuticular protein</fullName>
    </recommendedName>
</protein>
<accession>A0AAW0V4G5</accession>
<proteinExistence type="predicted"/>
<dbReference type="Proteomes" id="UP001487740">
    <property type="component" value="Unassembled WGS sequence"/>
</dbReference>
<evidence type="ECO:0008006" key="4">
    <source>
        <dbReference type="Google" id="ProtNLM"/>
    </source>
</evidence>
<feature type="region of interest" description="Disordered" evidence="1">
    <location>
        <begin position="1"/>
        <end position="29"/>
    </location>
</feature>
<dbReference type="EMBL" id="JARAKH010000001">
    <property type="protein sequence ID" value="KAK8407086.1"/>
    <property type="molecule type" value="Genomic_DNA"/>
</dbReference>
<reference evidence="2 3" key="1">
    <citation type="submission" date="2023-03" db="EMBL/GenBank/DDBJ databases">
        <title>High-quality genome of Scylla paramamosain provides insights in environmental adaptation.</title>
        <authorList>
            <person name="Zhang L."/>
        </authorList>
    </citation>
    <scope>NUCLEOTIDE SEQUENCE [LARGE SCALE GENOMIC DNA]</scope>
    <source>
        <strain evidence="2">LZ_2023a</strain>
        <tissue evidence="2">Muscle</tissue>
    </source>
</reference>
<sequence length="276" mass="28567">MRGEPGPTAGDGVASESPSLSPQASSGRDLGRAGMGIGLGASSTWCTFCRCIVQQETFISALVVTPEPWGKASHITVNPVVPSRFLPFPPPLATPRLPQGRVFAPPLVTSPPLHNIRRRLPYSAPQDCTPSVCTAPPLRSPSVMNSLVVVLALAACASAAIIPAPIAFRTPSHDSAIIQSHRLGGNFAYSTHEAHAYGVQTPIIGTRTVPVGVSYVPGTPIVKTSTHLVTHKIPQVVSYGAPFHYPYALGPVVAAAPAADAAVDTTAAEKPAVVSA</sequence>
<feature type="compositionally biased region" description="Low complexity" evidence="1">
    <location>
        <begin position="14"/>
        <end position="26"/>
    </location>
</feature>
<keyword evidence="3" id="KW-1185">Reference proteome</keyword>
<evidence type="ECO:0000313" key="3">
    <source>
        <dbReference type="Proteomes" id="UP001487740"/>
    </source>
</evidence>